<keyword evidence="4 7" id="KW-0812">Transmembrane</keyword>
<feature type="domain" description="ABC transmembrane type-1" evidence="8">
    <location>
        <begin position="87"/>
        <end position="299"/>
    </location>
</feature>
<accession>A0A917K9F3</accession>
<keyword evidence="2 7" id="KW-0813">Transport</keyword>
<sequence length="310" mass="35351">MAAQMATRTNQKHRFTITRRQWRDWGLAALFLLPTVYVLAKIFVVPIYESAVWSFYHYNLLDGTPTRFIGLRNYQEILASSDFWVAFDRTVYFTVVSVAAELVFGFFSALLLHQMFPGRTFFRAIIIIPWALLTLVNGLLWDWIYQPGFGALSVILHGLHILGPHQDPVWLGSSAGIMNFVAVADIWKMTPFMTLILLAGLQSIPGELYESAMMDGAGFWKKLRYVTIPQLMPSILVALVLRLMGAFRVYDILTVFTGDPTTSVSYLTFNYAFRYFYLGKASAMAWFSTLFILALIVVYIWALKRNADAQ</sequence>
<evidence type="ECO:0000256" key="1">
    <source>
        <dbReference type="ARBA" id="ARBA00004651"/>
    </source>
</evidence>
<feature type="transmembrane region" description="Helical" evidence="7">
    <location>
        <begin position="25"/>
        <end position="48"/>
    </location>
</feature>
<proteinExistence type="inferred from homology"/>
<dbReference type="Proteomes" id="UP000637695">
    <property type="component" value="Unassembled WGS sequence"/>
</dbReference>
<evidence type="ECO:0000313" key="9">
    <source>
        <dbReference type="EMBL" id="GGJ02643.1"/>
    </source>
</evidence>
<feature type="transmembrane region" description="Helical" evidence="7">
    <location>
        <begin position="124"/>
        <end position="144"/>
    </location>
</feature>
<evidence type="ECO:0000256" key="6">
    <source>
        <dbReference type="ARBA" id="ARBA00023136"/>
    </source>
</evidence>
<name>A0A917K9F3_9BACL</name>
<dbReference type="PROSITE" id="PS50928">
    <property type="entry name" value="ABC_TM1"/>
    <property type="match status" value="1"/>
</dbReference>
<keyword evidence="5 7" id="KW-1133">Transmembrane helix</keyword>
<dbReference type="CDD" id="cd06261">
    <property type="entry name" value="TM_PBP2"/>
    <property type="match status" value="1"/>
</dbReference>
<dbReference type="Pfam" id="PF00528">
    <property type="entry name" value="BPD_transp_1"/>
    <property type="match status" value="1"/>
</dbReference>
<reference evidence="9" key="2">
    <citation type="submission" date="2020-09" db="EMBL/GenBank/DDBJ databases">
        <authorList>
            <person name="Sun Q."/>
            <person name="Ohkuma M."/>
        </authorList>
    </citation>
    <scope>NUCLEOTIDE SEQUENCE</scope>
    <source>
        <strain evidence="9">JCM 18487</strain>
    </source>
</reference>
<dbReference type="EMBL" id="BMOY01000011">
    <property type="protein sequence ID" value="GGJ02643.1"/>
    <property type="molecule type" value="Genomic_DNA"/>
</dbReference>
<dbReference type="Gene3D" id="1.10.3720.10">
    <property type="entry name" value="MetI-like"/>
    <property type="match status" value="1"/>
</dbReference>
<feature type="transmembrane region" description="Helical" evidence="7">
    <location>
        <begin position="283"/>
        <end position="303"/>
    </location>
</feature>
<comment type="subcellular location">
    <subcellularLocation>
        <location evidence="1 7">Cell membrane</location>
        <topology evidence="1 7">Multi-pass membrane protein</topology>
    </subcellularLocation>
</comment>
<dbReference type="InterPro" id="IPR035906">
    <property type="entry name" value="MetI-like_sf"/>
</dbReference>
<dbReference type="InterPro" id="IPR000515">
    <property type="entry name" value="MetI-like"/>
</dbReference>
<comment type="caution">
    <text evidence="9">The sequence shown here is derived from an EMBL/GenBank/DDBJ whole genome shotgun (WGS) entry which is preliminary data.</text>
</comment>
<evidence type="ECO:0000259" key="8">
    <source>
        <dbReference type="PROSITE" id="PS50928"/>
    </source>
</evidence>
<protein>
    <submittedName>
        <fullName evidence="9">ABC transporter permease</fullName>
    </submittedName>
</protein>
<evidence type="ECO:0000256" key="2">
    <source>
        <dbReference type="ARBA" id="ARBA00022448"/>
    </source>
</evidence>
<evidence type="ECO:0000313" key="10">
    <source>
        <dbReference type="Proteomes" id="UP000637695"/>
    </source>
</evidence>
<gene>
    <name evidence="9" type="ORF">GCM10010885_09910</name>
</gene>
<reference evidence="9" key="1">
    <citation type="journal article" date="2014" name="Int. J. Syst. Evol. Microbiol.">
        <title>Complete genome sequence of Corynebacterium casei LMG S-19264T (=DSM 44701T), isolated from a smear-ripened cheese.</title>
        <authorList>
            <consortium name="US DOE Joint Genome Institute (JGI-PGF)"/>
            <person name="Walter F."/>
            <person name="Albersmeier A."/>
            <person name="Kalinowski J."/>
            <person name="Ruckert C."/>
        </authorList>
    </citation>
    <scope>NUCLEOTIDE SEQUENCE</scope>
    <source>
        <strain evidence="9">JCM 18487</strain>
    </source>
</reference>
<dbReference type="AlphaFoldDB" id="A0A917K9F3"/>
<keyword evidence="6 7" id="KW-0472">Membrane</keyword>
<dbReference type="GO" id="GO:0055085">
    <property type="term" value="P:transmembrane transport"/>
    <property type="evidence" value="ECO:0007669"/>
    <property type="project" value="InterPro"/>
</dbReference>
<keyword evidence="3" id="KW-1003">Cell membrane</keyword>
<feature type="transmembrane region" description="Helical" evidence="7">
    <location>
        <begin position="91"/>
        <end position="112"/>
    </location>
</feature>
<dbReference type="GO" id="GO:0005886">
    <property type="term" value="C:plasma membrane"/>
    <property type="evidence" value="ECO:0007669"/>
    <property type="project" value="UniProtKB-SubCell"/>
</dbReference>
<evidence type="ECO:0000256" key="4">
    <source>
        <dbReference type="ARBA" id="ARBA00022692"/>
    </source>
</evidence>
<dbReference type="SUPFAM" id="SSF161098">
    <property type="entry name" value="MetI-like"/>
    <property type="match status" value="1"/>
</dbReference>
<organism evidence="9 10">
    <name type="scientific">Alicyclobacillus cellulosilyticus</name>
    <dbReference type="NCBI Taxonomy" id="1003997"/>
    <lineage>
        <taxon>Bacteria</taxon>
        <taxon>Bacillati</taxon>
        <taxon>Bacillota</taxon>
        <taxon>Bacilli</taxon>
        <taxon>Bacillales</taxon>
        <taxon>Alicyclobacillaceae</taxon>
        <taxon>Alicyclobacillus</taxon>
    </lineage>
</organism>
<evidence type="ECO:0000256" key="3">
    <source>
        <dbReference type="ARBA" id="ARBA00022475"/>
    </source>
</evidence>
<feature type="transmembrane region" description="Helical" evidence="7">
    <location>
        <begin position="231"/>
        <end position="250"/>
    </location>
</feature>
<dbReference type="PANTHER" id="PTHR43005:SF1">
    <property type="entry name" value="SPERMIDINE_PUTRESCINE TRANSPORT SYSTEM PERMEASE PROTEIN"/>
    <property type="match status" value="1"/>
</dbReference>
<feature type="transmembrane region" description="Helical" evidence="7">
    <location>
        <begin position="169"/>
        <end position="187"/>
    </location>
</feature>
<dbReference type="PANTHER" id="PTHR43005">
    <property type="entry name" value="BLR7065 PROTEIN"/>
    <property type="match status" value="1"/>
</dbReference>
<keyword evidence="10" id="KW-1185">Reference proteome</keyword>
<comment type="similarity">
    <text evidence="7">Belongs to the binding-protein-dependent transport system permease family.</text>
</comment>
<evidence type="ECO:0000256" key="7">
    <source>
        <dbReference type="RuleBase" id="RU363032"/>
    </source>
</evidence>
<evidence type="ECO:0000256" key="5">
    <source>
        <dbReference type="ARBA" id="ARBA00022989"/>
    </source>
</evidence>